<feature type="compositionally biased region" description="Low complexity" evidence="1">
    <location>
        <begin position="279"/>
        <end position="300"/>
    </location>
</feature>
<feature type="compositionally biased region" description="Basic and acidic residues" evidence="1">
    <location>
        <begin position="417"/>
        <end position="433"/>
    </location>
</feature>
<dbReference type="PANTHER" id="PTHR42073">
    <property type="entry name" value="MEIOTIC EXPRESSION UP-REGULATED PROTEIN 6"/>
    <property type="match status" value="1"/>
</dbReference>
<name>A0A0F7ZLX8_9HYPO</name>
<feature type="compositionally biased region" description="Basic and acidic residues" evidence="1">
    <location>
        <begin position="211"/>
        <end position="250"/>
    </location>
</feature>
<protein>
    <recommendedName>
        <fullName evidence="2">PH domain-containing protein</fullName>
    </recommendedName>
</protein>
<dbReference type="SUPFAM" id="SSF50729">
    <property type="entry name" value="PH domain-like"/>
    <property type="match status" value="1"/>
</dbReference>
<feature type="compositionally biased region" description="Low complexity" evidence="1">
    <location>
        <begin position="494"/>
        <end position="505"/>
    </location>
</feature>
<evidence type="ECO:0000256" key="1">
    <source>
        <dbReference type="SAM" id="MobiDB-lite"/>
    </source>
</evidence>
<dbReference type="InterPro" id="IPR039712">
    <property type="entry name" value="Meu6"/>
</dbReference>
<dbReference type="AlphaFoldDB" id="A0A0F7ZLX8"/>
<feature type="compositionally biased region" description="Basic and acidic residues" evidence="1">
    <location>
        <begin position="265"/>
        <end position="278"/>
    </location>
</feature>
<keyword evidence="4" id="KW-1185">Reference proteome</keyword>
<reference evidence="3 4" key="1">
    <citation type="journal article" date="2014" name="Genome Biol. Evol.">
        <title>Comparative genomics and transcriptomics analyses reveal divergent lifestyle features of nematode endoparasitic fungus Hirsutella minnesotensis.</title>
        <authorList>
            <person name="Lai Y."/>
            <person name="Liu K."/>
            <person name="Zhang X."/>
            <person name="Zhang X."/>
            <person name="Li K."/>
            <person name="Wang N."/>
            <person name="Shu C."/>
            <person name="Wu Y."/>
            <person name="Wang C."/>
            <person name="Bushley K.E."/>
            <person name="Xiang M."/>
            <person name="Liu X."/>
        </authorList>
    </citation>
    <scope>NUCLEOTIDE SEQUENCE [LARGE SCALE GENOMIC DNA]</scope>
    <source>
        <strain evidence="3 4">3608</strain>
    </source>
</reference>
<evidence type="ECO:0000259" key="2">
    <source>
        <dbReference type="PROSITE" id="PS50003"/>
    </source>
</evidence>
<dbReference type="PANTHER" id="PTHR42073:SF1">
    <property type="entry name" value="MEIOTIC EXPRESSION UP-REGULATED PROTEIN 6"/>
    <property type="match status" value="1"/>
</dbReference>
<dbReference type="InterPro" id="IPR039483">
    <property type="entry name" value="Meu6_PH_dom"/>
</dbReference>
<evidence type="ECO:0000313" key="4">
    <source>
        <dbReference type="Proteomes" id="UP000054481"/>
    </source>
</evidence>
<evidence type="ECO:0000313" key="3">
    <source>
        <dbReference type="EMBL" id="KJZ71550.1"/>
    </source>
</evidence>
<dbReference type="InterPro" id="IPR011993">
    <property type="entry name" value="PH-like_dom_sf"/>
</dbReference>
<proteinExistence type="predicted"/>
<feature type="compositionally biased region" description="Basic and acidic residues" evidence="1">
    <location>
        <begin position="338"/>
        <end position="347"/>
    </location>
</feature>
<dbReference type="Pfam" id="PF15406">
    <property type="entry name" value="PH_6"/>
    <property type="match status" value="1"/>
</dbReference>
<feature type="region of interest" description="Disordered" evidence="1">
    <location>
        <begin position="208"/>
        <end position="505"/>
    </location>
</feature>
<dbReference type="Gene3D" id="2.30.29.30">
    <property type="entry name" value="Pleckstrin-homology domain (PH domain)/Phosphotyrosine-binding domain (PTB)"/>
    <property type="match status" value="1"/>
</dbReference>
<feature type="domain" description="PH" evidence="2">
    <location>
        <begin position="56"/>
        <end position="182"/>
    </location>
</feature>
<gene>
    <name evidence="3" type="ORF">HIM_09088</name>
</gene>
<accession>A0A0F7ZLX8</accession>
<dbReference type="PROSITE" id="PS50003">
    <property type="entry name" value="PH_DOMAIN"/>
    <property type="match status" value="1"/>
</dbReference>
<dbReference type="Proteomes" id="UP000054481">
    <property type="component" value="Unassembled WGS sequence"/>
</dbReference>
<organism evidence="3 4">
    <name type="scientific">Hirsutella minnesotensis 3608</name>
    <dbReference type="NCBI Taxonomy" id="1043627"/>
    <lineage>
        <taxon>Eukaryota</taxon>
        <taxon>Fungi</taxon>
        <taxon>Dikarya</taxon>
        <taxon>Ascomycota</taxon>
        <taxon>Pezizomycotina</taxon>
        <taxon>Sordariomycetes</taxon>
        <taxon>Hypocreomycetidae</taxon>
        <taxon>Hypocreales</taxon>
        <taxon>Ophiocordycipitaceae</taxon>
        <taxon>Hirsutella</taxon>
    </lineage>
</organism>
<sequence>MAEEQKPVVEVPEATVAEPTVVPEAAPATETVDETKPVGATEADAAKVDDKKKELEPIEEGHLAYKAQSASFPKNLIPSKEFFFFGSDAVEPKDLAHYQKSEKSVETAHENVAWASHTGKGLFFLGDKKAPAGIINLSHASDPELDGSNKFHFTTKGHKHSFKASSSAERDSWVAQLKTKIAEAKELAATIAESETYKNTLEILKPAPVPAKEEKPVEEEAKAEEATAADEAAKEGETVKDETKEDDVKARSASRKRASFFNFGTKKDDKKEERKSEDAVAVEPATAAEETVAADPVAAAADDKPADEALPAESPKEKPAVSKRNSFFGGVFSKKEKKPVETAKPSDEVAEAANEGEITTDATAPVIPPVESTTPLAVDVSNPATVPTETVETPVSNGEVKKDVKEKRKSSLPFAFGKRDKSPVPADGEEKSSKSAFSKLRATIKGKSSKVEEKPTEEAAKEEAVAGETAAQEATPATDAKPTEPEAENKPENVASSTPAVTAAA</sequence>
<dbReference type="InterPro" id="IPR001849">
    <property type="entry name" value="PH_domain"/>
</dbReference>
<feature type="compositionally biased region" description="Low complexity" evidence="1">
    <location>
        <begin position="385"/>
        <end position="395"/>
    </location>
</feature>
<feature type="compositionally biased region" description="Basic and acidic residues" evidence="1">
    <location>
        <begin position="481"/>
        <end position="491"/>
    </location>
</feature>
<feature type="compositionally biased region" description="Basic and acidic residues" evidence="1">
    <location>
        <begin position="449"/>
        <end position="464"/>
    </location>
</feature>
<dbReference type="EMBL" id="KQ030570">
    <property type="protein sequence ID" value="KJZ71550.1"/>
    <property type="molecule type" value="Genomic_DNA"/>
</dbReference>
<dbReference type="OrthoDB" id="5593352at2759"/>